<comment type="similarity">
    <text evidence="2 8">Belongs to the major facilitator superfamily. Bcr/CmlA family.</text>
</comment>
<dbReference type="EMBL" id="CP032419">
    <property type="protein sequence ID" value="AYC33003.1"/>
    <property type="molecule type" value="Genomic_DNA"/>
</dbReference>
<dbReference type="GO" id="GO:0005886">
    <property type="term" value="C:plasma membrane"/>
    <property type="evidence" value="ECO:0007669"/>
    <property type="project" value="UniProtKB-SubCell"/>
</dbReference>
<evidence type="ECO:0000256" key="3">
    <source>
        <dbReference type="ARBA" id="ARBA00022448"/>
    </source>
</evidence>
<feature type="transmembrane region" description="Helical" evidence="8">
    <location>
        <begin position="287"/>
        <end position="308"/>
    </location>
</feature>
<dbReference type="CDD" id="cd17320">
    <property type="entry name" value="MFS_MdfA_MDR_like"/>
    <property type="match status" value="1"/>
</dbReference>
<feature type="transmembrane region" description="Helical" evidence="8">
    <location>
        <begin position="377"/>
        <end position="397"/>
    </location>
</feature>
<reference evidence="11" key="1">
    <citation type="submission" date="2018-09" db="EMBL/GenBank/DDBJ databases">
        <authorList>
            <person name="Zhu H."/>
        </authorList>
    </citation>
    <scope>NUCLEOTIDE SEQUENCE [LARGE SCALE GENOMIC DNA]</scope>
    <source>
        <strain evidence="11">K2W31S-8</strain>
    </source>
</reference>
<feature type="transmembrane region" description="Helical" evidence="8">
    <location>
        <begin position="314"/>
        <end position="339"/>
    </location>
</feature>
<evidence type="ECO:0000256" key="7">
    <source>
        <dbReference type="ARBA" id="ARBA00023136"/>
    </source>
</evidence>
<dbReference type="AlphaFoldDB" id="A0A385Z4Y5"/>
<evidence type="ECO:0000313" key="10">
    <source>
        <dbReference type="EMBL" id="AYC33003.1"/>
    </source>
</evidence>
<feature type="transmembrane region" description="Helical" evidence="8">
    <location>
        <begin position="170"/>
        <end position="192"/>
    </location>
</feature>
<feature type="transmembrane region" description="Helical" evidence="8">
    <location>
        <begin position="221"/>
        <end position="241"/>
    </location>
</feature>
<feature type="transmembrane region" description="Helical" evidence="8">
    <location>
        <begin position="54"/>
        <end position="73"/>
    </location>
</feature>
<feature type="transmembrane region" description="Helical" evidence="8">
    <location>
        <begin position="351"/>
        <end position="371"/>
    </location>
</feature>
<evidence type="ECO:0000259" key="9">
    <source>
        <dbReference type="PROSITE" id="PS50850"/>
    </source>
</evidence>
<comment type="subcellular location">
    <subcellularLocation>
        <location evidence="8">Cell inner membrane</location>
        <topology evidence="8">Multi-pass membrane protein</topology>
    </subcellularLocation>
    <subcellularLocation>
        <location evidence="1">Cell membrane</location>
        <topology evidence="1">Multi-pass membrane protein</topology>
    </subcellularLocation>
</comment>
<dbReference type="Pfam" id="PF07690">
    <property type="entry name" value="MFS_1"/>
    <property type="match status" value="1"/>
</dbReference>
<keyword evidence="5 8" id="KW-0812">Transmembrane</keyword>
<keyword evidence="7 8" id="KW-0472">Membrane</keyword>
<keyword evidence="11" id="KW-1185">Reference proteome</keyword>
<dbReference type="PANTHER" id="PTHR23502">
    <property type="entry name" value="MAJOR FACILITATOR SUPERFAMILY"/>
    <property type="match status" value="1"/>
</dbReference>
<feature type="domain" description="Major facilitator superfamily (MFS) profile" evidence="9">
    <location>
        <begin position="16"/>
        <end position="410"/>
    </location>
</feature>
<feature type="transmembrane region" description="Helical" evidence="8">
    <location>
        <begin position="108"/>
        <end position="130"/>
    </location>
</feature>
<dbReference type="InterPro" id="IPR020846">
    <property type="entry name" value="MFS_dom"/>
</dbReference>
<feature type="transmembrane region" description="Helical" evidence="8">
    <location>
        <begin position="142"/>
        <end position="164"/>
    </location>
</feature>
<proteinExistence type="inferred from homology"/>
<comment type="caution">
    <text evidence="8">Lacks conserved residue(s) required for the propagation of feature annotation.</text>
</comment>
<dbReference type="GO" id="GO:0015385">
    <property type="term" value="F:sodium:proton antiporter activity"/>
    <property type="evidence" value="ECO:0007669"/>
    <property type="project" value="TreeGrafter"/>
</dbReference>
<dbReference type="KEGG" id="pcav:D3880_11790"/>
<keyword evidence="3 8" id="KW-0813">Transport</keyword>
<evidence type="ECO:0000256" key="1">
    <source>
        <dbReference type="ARBA" id="ARBA00004651"/>
    </source>
</evidence>
<dbReference type="InterPro" id="IPR011701">
    <property type="entry name" value="MFS"/>
</dbReference>
<dbReference type="PANTHER" id="PTHR23502:SF132">
    <property type="entry name" value="POLYAMINE TRANSPORTER 2-RELATED"/>
    <property type="match status" value="1"/>
</dbReference>
<evidence type="ECO:0000313" key="11">
    <source>
        <dbReference type="Proteomes" id="UP000265560"/>
    </source>
</evidence>
<dbReference type="FunFam" id="1.20.1720.10:FF:000005">
    <property type="entry name" value="Bcr/CflA family efflux transporter"/>
    <property type="match status" value="1"/>
</dbReference>
<evidence type="ECO:0000256" key="5">
    <source>
        <dbReference type="ARBA" id="ARBA00022692"/>
    </source>
</evidence>
<name>A0A385Z4Y5_9PSED</name>
<keyword evidence="8" id="KW-0997">Cell inner membrane</keyword>
<sequence length="410" mass="43095">MSSSTESSPSSPGVPLLLLLLLGALTAIAPMSTDMYLPGFPAIQAGLGLAPGQVELSFSAYFIGMLLGMLCYGPISDRFGRRPPLLFGLALYSLASLLLAGSESLVELIGWRFLQGLGGCAGAVLTVAIVRDRCTPQQAARVMSMITLVMGVAPILAPLAGGLVLGLWGWQAIFVVLAGFGLLCLCGLLSVLDETLAQRGARLALWPVLKGYADLLRDRSFIGYALSQAFTTGAMFAYIVGSPFALIELHGVAPQYFGFFFGINAIGLVLASQFVRQLLRRYTSQQLLSVMLWLPLLAGTLLLLNQLLGVPGLWLILPAFFLLVSSVGLVGPNTTALAMARQGQRAGLASALHVSLTFGMGMLAGLLVSLLHDGSLLPLTLVVFCFNVGGLLAHRLLSLGARAIYGEAGA</sequence>
<dbReference type="NCBIfam" id="TIGR00710">
    <property type="entry name" value="efflux_Bcr_CflA"/>
    <property type="match status" value="1"/>
</dbReference>
<dbReference type="GO" id="GO:1990961">
    <property type="term" value="P:xenobiotic detoxification by transmembrane export across the plasma membrane"/>
    <property type="evidence" value="ECO:0007669"/>
    <property type="project" value="InterPro"/>
</dbReference>
<evidence type="ECO:0000256" key="8">
    <source>
        <dbReference type="RuleBase" id="RU365088"/>
    </source>
</evidence>
<evidence type="ECO:0000256" key="2">
    <source>
        <dbReference type="ARBA" id="ARBA00006236"/>
    </source>
</evidence>
<feature type="transmembrane region" description="Helical" evidence="8">
    <location>
        <begin position="253"/>
        <end position="275"/>
    </location>
</feature>
<accession>A0A385Z4Y5</accession>
<dbReference type="OrthoDB" id="9814303at2"/>
<dbReference type="InterPro" id="IPR004812">
    <property type="entry name" value="Efflux_drug-R_Bcr/CmlA"/>
</dbReference>
<evidence type="ECO:0000256" key="4">
    <source>
        <dbReference type="ARBA" id="ARBA00022475"/>
    </source>
</evidence>
<feature type="transmembrane region" description="Helical" evidence="8">
    <location>
        <begin position="85"/>
        <end position="102"/>
    </location>
</feature>
<gene>
    <name evidence="10" type="ORF">D3880_11790</name>
</gene>
<organism evidence="10 11">
    <name type="scientific">Pseudomonas cavernae</name>
    <dbReference type="NCBI Taxonomy" id="2320867"/>
    <lineage>
        <taxon>Bacteria</taxon>
        <taxon>Pseudomonadati</taxon>
        <taxon>Pseudomonadota</taxon>
        <taxon>Gammaproteobacteria</taxon>
        <taxon>Pseudomonadales</taxon>
        <taxon>Pseudomonadaceae</taxon>
        <taxon>Pseudomonas</taxon>
    </lineage>
</organism>
<dbReference type="InterPro" id="IPR036259">
    <property type="entry name" value="MFS_trans_sf"/>
</dbReference>
<keyword evidence="4" id="KW-1003">Cell membrane</keyword>
<protein>
    <recommendedName>
        <fullName evidence="8">Bcr/CflA family efflux transporter</fullName>
    </recommendedName>
</protein>
<dbReference type="GO" id="GO:0042910">
    <property type="term" value="F:xenobiotic transmembrane transporter activity"/>
    <property type="evidence" value="ECO:0007669"/>
    <property type="project" value="InterPro"/>
</dbReference>
<dbReference type="Gene3D" id="1.20.1720.10">
    <property type="entry name" value="Multidrug resistance protein D"/>
    <property type="match status" value="1"/>
</dbReference>
<keyword evidence="6 8" id="KW-1133">Transmembrane helix</keyword>
<dbReference type="PROSITE" id="PS50850">
    <property type="entry name" value="MFS"/>
    <property type="match status" value="1"/>
</dbReference>
<dbReference type="Proteomes" id="UP000265560">
    <property type="component" value="Chromosome"/>
</dbReference>
<evidence type="ECO:0000256" key="6">
    <source>
        <dbReference type="ARBA" id="ARBA00022989"/>
    </source>
</evidence>
<dbReference type="SUPFAM" id="SSF103473">
    <property type="entry name" value="MFS general substrate transporter"/>
    <property type="match status" value="1"/>
</dbReference>